<dbReference type="InterPro" id="IPR014748">
    <property type="entry name" value="Enoyl-CoA_hydra_C"/>
</dbReference>
<keyword evidence="3" id="KW-1185">Reference proteome</keyword>
<sequence>MCWGTCKKECTMNNIYYSGKCIRVESLDHGVKKLILTRSDIRNAFNESMIKEISTMLSELSKIENVNEMRLLILEGEGKVFCAGADLNYMKDQSLRNLEQNKEDATNLGQMFYKLASFPCPVISLVQGAAIGGGFGLVACSDFTLAEENAIFATSEVLLGIVPGVISPYIIRKIGVAHASSFLLNGKKLTGKECLISGLVNKIADHENLKTELNTLINSFLLAGPNAARRTKELIINASPFPNKSQFDFTVKQIAEARSSNEGKAGILAFFEKNSPYWCNGITK</sequence>
<dbReference type="InterPro" id="IPR051683">
    <property type="entry name" value="Enoyl-CoA_Hydratase/Isomerase"/>
</dbReference>
<dbReference type="EMBL" id="WFLM01000001">
    <property type="protein sequence ID" value="KAB8040876.1"/>
    <property type="molecule type" value="Genomic_DNA"/>
</dbReference>
<comment type="similarity">
    <text evidence="1">Belongs to the enoyl-CoA hydratase/isomerase family.</text>
</comment>
<dbReference type="Gene3D" id="1.10.12.10">
    <property type="entry name" value="Lyase 2-enoyl-coa Hydratase, Chain A, domain 2"/>
    <property type="match status" value="1"/>
</dbReference>
<protein>
    <recommendedName>
        <fullName evidence="4">Enoyl-CoA hydratase/isomerase family protein</fullName>
    </recommendedName>
</protein>
<evidence type="ECO:0000313" key="2">
    <source>
        <dbReference type="EMBL" id="KAB8040876.1"/>
    </source>
</evidence>
<evidence type="ECO:0000256" key="1">
    <source>
        <dbReference type="ARBA" id="ARBA00005254"/>
    </source>
</evidence>
<dbReference type="PANTHER" id="PTHR42964">
    <property type="entry name" value="ENOYL-COA HYDRATASE"/>
    <property type="match status" value="1"/>
</dbReference>
<dbReference type="PANTHER" id="PTHR42964:SF1">
    <property type="entry name" value="POLYKETIDE BIOSYNTHESIS ENOYL-COA HYDRATASE PKSH-RELATED"/>
    <property type="match status" value="1"/>
</dbReference>
<dbReference type="AlphaFoldDB" id="A0A6N6VZT5"/>
<dbReference type="Gene3D" id="3.90.226.10">
    <property type="entry name" value="2-enoyl-CoA Hydratase, Chain A, domain 1"/>
    <property type="match status" value="1"/>
</dbReference>
<accession>A0A6N6VZT5</accession>
<comment type="caution">
    <text evidence="2">The sequence shown here is derived from an EMBL/GenBank/DDBJ whole genome shotgun (WGS) entry which is preliminary data.</text>
</comment>
<dbReference type="InterPro" id="IPR001753">
    <property type="entry name" value="Enoyl-CoA_hydra/iso"/>
</dbReference>
<reference evidence="2 3" key="1">
    <citation type="submission" date="2019-10" db="EMBL/GenBank/DDBJ databases">
        <title>New species of Slilvanegrellaceae.</title>
        <authorList>
            <person name="Pitt A."/>
            <person name="Hahn M.W."/>
        </authorList>
    </citation>
    <scope>NUCLEOTIDE SEQUENCE [LARGE SCALE GENOMIC DNA]</scope>
    <source>
        <strain evidence="2 3">SP-Ram-0.45-NSY-1</strain>
    </source>
</reference>
<dbReference type="SUPFAM" id="SSF52096">
    <property type="entry name" value="ClpP/crotonase"/>
    <property type="match status" value="1"/>
</dbReference>
<proteinExistence type="inferred from homology"/>
<dbReference type="Pfam" id="PF00378">
    <property type="entry name" value="ECH_1"/>
    <property type="match status" value="1"/>
</dbReference>
<name>A0A6N6VZT5_9BACT</name>
<dbReference type="GO" id="GO:0003824">
    <property type="term" value="F:catalytic activity"/>
    <property type="evidence" value="ECO:0007669"/>
    <property type="project" value="UniProtKB-ARBA"/>
</dbReference>
<dbReference type="Proteomes" id="UP000437748">
    <property type="component" value="Unassembled WGS sequence"/>
</dbReference>
<organism evidence="2 3">
    <name type="scientific">Silvanigrella paludirubra</name>
    <dbReference type="NCBI Taxonomy" id="2499159"/>
    <lineage>
        <taxon>Bacteria</taxon>
        <taxon>Pseudomonadati</taxon>
        <taxon>Bdellovibrionota</taxon>
        <taxon>Oligoflexia</taxon>
        <taxon>Silvanigrellales</taxon>
        <taxon>Silvanigrellaceae</taxon>
        <taxon>Silvanigrella</taxon>
    </lineage>
</organism>
<gene>
    <name evidence="2" type="ORF">GCL60_02810</name>
</gene>
<dbReference type="InterPro" id="IPR029045">
    <property type="entry name" value="ClpP/crotonase-like_dom_sf"/>
</dbReference>
<evidence type="ECO:0008006" key="4">
    <source>
        <dbReference type="Google" id="ProtNLM"/>
    </source>
</evidence>
<evidence type="ECO:0000313" key="3">
    <source>
        <dbReference type="Proteomes" id="UP000437748"/>
    </source>
</evidence>
<dbReference type="CDD" id="cd06558">
    <property type="entry name" value="crotonase-like"/>
    <property type="match status" value="1"/>
</dbReference>